<evidence type="ECO:0000256" key="1">
    <source>
        <dbReference type="SAM" id="MobiDB-lite"/>
    </source>
</evidence>
<dbReference type="AlphaFoldDB" id="A0A1U7DKA7"/>
<organism evidence="2 3">
    <name type="scientific">Brevirhabdus pacifica</name>
    <dbReference type="NCBI Taxonomy" id="1267768"/>
    <lineage>
        <taxon>Bacteria</taxon>
        <taxon>Pseudomonadati</taxon>
        <taxon>Pseudomonadota</taxon>
        <taxon>Alphaproteobacteria</taxon>
        <taxon>Rhodobacterales</taxon>
        <taxon>Paracoccaceae</taxon>
        <taxon>Brevirhabdus</taxon>
    </lineage>
</organism>
<protein>
    <submittedName>
        <fullName evidence="2">Uncharacterized protein</fullName>
    </submittedName>
</protein>
<dbReference type="InterPro" id="IPR022062">
    <property type="entry name" value="DUF3618"/>
</dbReference>
<evidence type="ECO:0000313" key="3">
    <source>
        <dbReference type="Proteomes" id="UP000187266"/>
    </source>
</evidence>
<evidence type="ECO:0000313" key="2">
    <source>
        <dbReference type="EMBL" id="APX90434.1"/>
    </source>
</evidence>
<proteinExistence type="predicted"/>
<feature type="compositionally biased region" description="Polar residues" evidence="1">
    <location>
        <begin position="139"/>
        <end position="148"/>
    </location>
</feature>
<dbReference type="RefSeq" id="WP_076980452.1">
    <property type="nucleotide sequence ID" value="NZ_CP019124.1"/>
</dbReference>
<dbReference type="Proteomes" id="UP000187266">
    <property type="component" value="Chromosome"/>
</dbReference>
<dbReference type="EMBL" id="CP019124">
    <property type="protein sequence ID" value="APX90434.1"/>
    <property type="molecule type" value="Genomic_DNA"/>
</dbReference>
<dbReference type="OrthoDB" id="7471221at2"/>
<reference evidence="2 3" key="1">
    <citation type="submission" date="2017-01" db="EMBL/GenBank/DDBJ databases">
        <title>Genomic analysis of Xuhuaishuia manganoxidans DY6-4.</title>
        <authorList>
            <person name="Wang X."/>
        </authorList>
    </citation>
    <scope>NUCLEOTIDE SEQUENCE [LARGE SCALE GENOMIC DNA]</scope>
    <source>
        <strain evidence="2 3">DY6-4</strain>
    </source>
</reference>
<feature type="compositionally biased region" description="Basic and acidic residues" evidence="1">
    <location>
        <begin position="118"/>
        <end position="138"/>
    </location>
</feature>
<dbReference type="Pfam" id="PF12277">
    <property type="entry name" value="DUF3618"/>
    <property type="match status" value="1"/>
</dbReference>
<gene>
    <name evidence="2" type="ORF">BV394_12430</name>
</gene>
<name>A0A1U7DKA7_9RHOB</name>
<keyword evidence="3" id="KW-1185">Reference proteome</keyword>
<feature type="region of interest" description="Disordered" evidence="1">
    <location>
        <begin position="334"/>
        <end position="354"/>
    </location>
</feature>
<accession>A0A1U7DKA7</accession>
<sequence>MAHNHDRSPEQIEQEIEQERSALSHTLENLQHRLSFDNMFGGVAESVKEHGGEIGHQAVRKVKENPMAIALAGVGIAWMILGNRNSGQDTGHDMDRRGYGARPMGYDGGDMRSSTLRDPSDRDAGDFTRRVAKADSEMRSQASGTTGRYSAPSYAGTTAGHSGETGEMPEGPGIWTRTSDAVKGKAQHLLSRISEGTEDMSTEARERVMRARVRAYEAQRHAEDTARRAKSSAIDFYDRQPLVAGALALATGALIGSLLPRTQREDEAFGTQSDHLFDEARRVYEEEKVKAQKVYEAAKDEATAIAREARDETRSSIPDGKSVVESVEAKAKSSAKRVADAAKSEADKQKLGKI</sequence>
<feature type="region of interest" description="Disordered" evidence="1">
    <location>
        <begin position="103"/>
        <end position="177"/>
    </location>
</feature>
<accession>A0A2M9DCK2</accession>
<dbReference type="STRING" id="1267768.BV394_12430"/>